<dbReference type="GO" id="GO:0008705">
    <property type="term" value="F:methionine synthase activity"/>
    <property type="evidence" value="ECO:0007669"/>
    <property type="project" value="TreeGrafter"/>
</dbReference>
<reference evidence="5 6" key="1">
    <citation type="journal article" date="2013" name="Genome Announc.">
        <title>Draft genome sequences for three mercury-methylating, sulfate-reducing bacteria.</title>
        <authorList>
            <person name="Brown S.D."/>
            <person name="Hurt R.A.Jr."/>
            <person name="Gilmour C.C."/>
            <person name="Elias D.A."/>
        </authorList>
    </citation>
    <scope>NUCLEOTIDE SEQUENCE [LARGE SCALE GENOMIC DNA]</scope>
    <source>
        <strain evidence="5 6">DSM 2059</strain>
    </source>
</reference>
<evidence type="ECO:0000259" key="4">
    <source>
        <dbReference type="PROSITE" id="PS50972"/>
    </source>
</evidence>
<dbReference type="GO" id="GO:0042558">
    <property type="term" value="P:pteridine-containing compound metabolic process"/>
    <property type="evidence" value="ECO:0007669"/>
    <property type="project" value="InterPro"/>
</dbReference>
<gene>
    <name evidence="5" type="ORF">dsmv_0562</name>
</gene>
<comment type="caution">
    <text evidence="5">The sequence shown here is derived from an EMBL/GenBank/DDBJ whole genome shotgun (WGS) entry which is preliminary data.</text>
</comment>
<name>S7TF77_DESML</name>
<dbReference type="PANTHER" id="PTHR45833:SF2">
    <property type="entry name" value="BIFUNCTIONAL HOMOCYSTEINE S-METHYLTRANSFERASE_5,10-METHYLENETETRAHYDROFOLATE REDUCTASE"/>
    <property type="match status" value="1"/>
</dbReference>
<evidence type="ECO:0000313" key="5">
    <source>
        <dbReference type="EMBL" id="EPR35857.1"/>
    </source>
</evidence>
<dbReference type="PANTHER" id="PTHR45833">
    <property type="entry name" value="METHIONINE SYNTHASE"/>
    <property type="match status" value="1"/>
</dbReference>
<dbReference type="Proteomes" id="UP000014977">
    <property type="component" value="Unassembled WGS sequence"/>
</dbReference>
<dbReference type="InterPro" id="IPR050554">
    <property type="entry name" value="Met_Synthase/Corrinoid"/>
</dbReference>
<dbReference type="GO" id="GO:0005829">
    <property type="term" value="C:cytosol"/>
    <property type="evidence" value="ECO:0007669"/>
    <property type="project" value="TreeGrafter"/>
</dbReference>
<comment type="similarity">
    <text evidence="1">Belongs to the vitamin-B12 dependent methionine synthase family.</text>
</comment>
<protein>
    <submittedName>
        <fullName evidence="5">Dihydropteroate synthase DHPS</fullName>
    </submittedName>
</protein>
<accession>S7TF77</accession>
<dbReference type="RefSeq" id="WP_020877673.1">
    <property type="nucleotide sequence ID" value="NZ_ATHJ01000105.1"/>
</dbReference>
<dbReference type="PATRIC" id="fig|1121405.3.peg.3267"/>
<keyword evidence="2" id="KW-0489">Methyltransferase</keyword>
<dbReference type="InterPro" id="IPR011005">
    <property type="entry name" value="Dihydropteroate_synth-like_sf"/>
</dbReference>
<evidence type="ECO:0000256" key="1">
    <source>
        <dbReference type="ARBA" id="ARBA00010398"/>
    </source>
</evidence>
<dbReference type="AlphaFoldDB" id="S7TF77"/>
<dbReference type="PROSITE" id="PS50972">
    <property type="entry name" value="PTERIN_BINDING"/>
    <property type="match status" value="1"/>
</dbReference>
<dbReference type="InterPro" id="IPR000489">
    <property type="entry name" value="Pterin-binding_dom"/>
</dbReference>
<dbReference type="EMBL" id="ATHJ01000105">
    <property type="protein sequence ID" value="EPR35857.1"/>
    <property type="molecule type" value="Genomic_DNA"/>
</dbReference>
<evidence type="ECO:0000256" key="2">
    <source>
        <dbReference type="ARBA" id="ARBA00022603"/>
    </source>
</evidence>
<dbReference type="eggNOG" id="COG1410">
    <property type="taxonomic scope" value="Bacteria"/>
</dbReference>
<sequence length="308" mass="34072">MAKLKDVLRPLNDGEFWVIGESLNVIGKEIGKAFKERNPKPIQAEALVQKEKGVDLIDINLGPAKKDGHELMPWVVETVQEVVDDVPLVLDTSNIEAIRAALPKCKMPPMINSIMVRPARYEAMIPMAAEFGADFCALMWGPEGLPRDENERAALLVELMTVANEAGIENDQMWVDGIVTPVNIQQPQAISLMNFMDMLPEIMPGAMSTCGVSNISSGVPDNLRHVLNITFTVMLHHHGMKSFIADCKDDITMDLAHGKRPDIMKAIKDTMDGNPPDMSSLSQELQHYVKSTNVILGKTLFSDSWLEV</sequence>
<dbReference type="SUPFAM" id="SSF51717">
    <property type="entry name" value="Dihydropteroate synthetase-like"/>
    <property type="match status" value="1"/>
</dbReference>
<dbReference type="GO" id="GO:0032259">
    <property type="term" value="P:methylation"/>
    <property type="evidence" value="ECO:0007669"/>
    <property type="project" value="UniProtKB-KW"/>
</dbReference>
<organism evidence="5 6">
    <name type="scientific">Desulfococcus multivorans DSM 2059</name>
    <dbReference type="NCBI Taxonomy" id="1121405"/>
    <lineage>
        <taxon>Bacteria</taxon>
        <taxon>Pseudomonadati</taxon>
        <taxon>Thermodesulfobacteriota</taxon>
        <taxon>Desulfobacteria</taxon>
        <taxon>Desulfobacterales</taxon>
        <taxon>Desulfococcaceae</taxon>
        <taxon>Desulfococcus</taxon>
    </lineage>
</organism>
<keyword evidence="6" id="KW-1185">Reference proteome</keyword>
<dbReference type="Gene3D" id="3.20.20.20">
    <property type="entry name" value="Dihydropteroate synthase-like"/>
    <property type="match status" value="1"/>
</dbReference>
<keyword evidence="3" id="KW-0808">Transferase</keyword>
<dbReference type="OrthoDB" id="9775133at2"/>
<dbReference type="STRING" id="897.B2D07_15460"/>
<evidence type="ECO:0000313" key="6">
    <source>
        <dbReference type="Proteomes" id="UP000014977"/>
    </source>
</evidence>
<evidence type="ECO:0000256" key="3">
    <source>
        <dbReference type="ARBA" id="ARBA00022679"/>
    </source>
</evidence>
<proteinExistence type="inferred from homology"/>
<dbReference type="Pfam" id="PF00809">
    <property type="entry name" value="Pterin_bind"/>
    <property type="match status" value="1"/>
</dbReference>
<feature type="domain" description="Pterin-binding" evidence="4">
    <location>
        <begin position="16"/>
        <end position="268"/>
    </location>
</feature>